<evidence type="ECO:0000313" key="20">
    <source>
        <dbReference type="Proteomes" id="UP001157439"/>
    </source>
</evidence>
<dbReference type="InterPro" id="IPR027417">
    <property type="entry name" value="P-loop_NTPase"/>
</dbReference>
<evidence type="ECO:0000256" key="12">
    <source>
        <dbReference type="ARBA" id="ARBA00023049"/>
    </source>
</evidence>
<dbReference type="NCBIfam" id="TIGR01241">
    <property type="entry name" value="FtsH_fam"/>
    <property type="match status" value="1"/>
</dbReference>
<feature type="binding site" evidence="15">
    <location>
        <position position="423"/>
    </location>
    <ligand>
        <name>Zn(2+)</name>
        <dbReference type="ChEBI" id="CHEBI:29105"/>
        <note>catalytic</note>
    </ligand>
</feature>
<dbReference type="InterPro" id="IPR037219">
    <property type="entry name" value="Peptidase_M41-like"/>
</dbReference>
<dbReference type="SMART" id="SM00382">
    <property type="entry name" value="AAA"/>
    <property type="match status" value="1"/>
</dbReference>
<evidence type="ECO:0000256" key="3">
    <source>
        <dbReference type="ARBA" id="ARBA00022475"/>
    </source>
</evidence>
<dbReference type="PANTHER" id="PTHR23076">
    <property type="entry name" value="METALLOPROTEASE M41 FTSH"/>
    <property type="match status" value="1"/>
</dbReference>
<evidence type="ECO:0000256" key="7">
    <source>
        <dbReference type="ARBA" id="ARBA00022741"/>
    </source>
</evidence>
<dbReference type="SUPFAM" id="SSF52540">
    <property type="entry name" value="P-loop containing nucleoside triphosphate hydrolases"/>
    <property type="match status" value="1"/>
</dbReference>
<keyword evidence="3 15" id="KW-1003">Cell membrane</keyword>
<evidence type="ECO:0000256" key="1">
    <source>
        <dbReference type="ARBA" id="ARBA00004370"/>
    </source>
</evidence>
<feature type="domain" description="AAA+ ATPase" evidence="18">
    <location>
        <begin position="189"/>
        <end position="328"/>
    </location>
</feature>
<comment type="caution">
    <text evidence="19">The sequence shown here is derived from an EMBL/GenBank/DDBJ whole genome shotgun (WGS) entry which is preliminary data.</text>
</comment>
<dbReference type="EMBL" id="BSPO01000003">
    <property type="protein sequence ID" value="GLS83667.1"/>
    <property type="molecule type" value="Genomic_DNA"/>
</dbReference>
<feature type="compositionally biased region" description="Basic and acidic residues" evidence="17">
    <location>
        <begin position="630"/>
        <end position="643"/>
    </location>
</feature>
<keyword evidence="7 15" id="KW-0547">Nucleotide-binding</keyword>
<keyword evidence="20" id="KW-1185">Reference proteome</keyword>
<keyword evidence="13 15" id="KW-0472">Membrane</keyword>
<evidence type="ECO:0000256" key="10">
    <source>
        <dbReference type="ARBA" id="ARBA00022840"/>
    </source>
</evidence>
<comment type="function">
    <text evidence="15">Acts as a processive, ATP-dependent zinc metallopeptidase for both cytoplasmic and membrane proteins. Plays a role in the quality control of integral membrane proteins.</text>
</comment>
<dbReference type="HAMAP" id="MF_01458">
    <property type="entry name" value="FtsH"/>
    <property type="match status" value="1"/>
</dbReference>
<comment type="subunit">
    <text evidence="15">Homohexamer.</text>
</comment>
<keyword evidence="5 15" id="KW-0812">Transmembrane</keyword>
<feature type="binding site" evidence="15">
    <location>
        <begin position="197"/>
        <end position="204"/>
    </location>
    <ligand>
        <name>ATP</name>
        <dbReference type="ChEBI" id="CHEBI:30616"/>
    </ligand>
</feature>
<evidence type="ECO:0000259" key="18">
    <source>
        <dbReference type="SMART" id="SM00382"/>
    </source>
</evidence>
<dbReference type="FunFam" id="1.10.8.60:FF:000001">
    <property type="entry name" value="ATP-dependent zinc metalloprotease FtsH"/>
    <property type="match status" value="1"/>
</dbReference>
<dbReference type="GO" id="GO:0030163">
    <property type="term" value="P:protein catabolic process"/>
    <property type="evidence" value="ECO:0007669"/>
    <property type="project" value="UniProtKB-UniRule"/>
</dbReference>
<dbReference type="FunFam" id="1.20.58.760:FF:000001">
    <property type="entry name" value="ATP-dependent zinc metalloprotease FtsH"/>
    <property type="match status" value="1"/>
</dbReference>
<dbReference type="GO" id="GO:0008270">
    <property type="term" value="F:zinc ion binding"/>
    <property type="evidence" value="ECO:0007669"/>
    <property type="project" value="UniProtKB-UniRule"/>
</dbReference>
<dbReference type="Gene3D" id="1.10.8.60">
    <property type="match status" value="1"/>
</dbReference>
<keyword evidence="9 15" id="KW-0862">Zinc</keyword>
<dbReference type="GO" id="GO:0004222">
    <property type="term" value="F:metalloendopeptidase activity"/>
    <property type="evidence" value="ECO:0007669"/>
    <property type="project" value="InterPro"/>
</dbReference>
<keyword evidence="8 15" id="KW-0378">Hydrolase</keyword>
<evidence type="ECO:0000256" key="17">
    <source>
        <dbReference type="SAM" id="MobiDB-lite"/>
    </source>
</evidence>
<dbReference type="InterPro" id="IPR003959">
    <property type="entry name" value="ATPase_AAA_core"/>
</dbReference>
<dbReference type="GO" id="GO:0004176">
    <property type="term" value="F:ATP-dependent peptidase activity"/>
    <property type="evidence" value="ECO:0007669"/>
    <property type="project" value="InterPro"/>
</dbReference>
<dbReference type="PROSITE" id="PS00674">
    <property type="entry name" value="AAA"/>
    <property type="match status" value="1"/>
</dbReference>
<dbReference type="Gene3D" id="3.40.50.300">
    <property type="entry name" value="P-loop containing nucleotide triphosphate hydrolases"/>
    <property type="match status" value="1"/>
</dbReference>
<dbReference type="GO" id="GO:0016887">
    <property type="term" value="F:ATP hydrolysis activity"/>
    <property type="evidence" value="ECO:0007669"/>
    <property type="project" value="UniProtKB-UniRule"/>
</dbReference>
<dbReference type="InterPro" id="IPR041569">
    <property type="entry name" value="AAA_lid_3"/>
</dbReference>
<dbReference type="Pfam" id="PF01434">
    <property type="entry name" value="Peptidase_M41"/>
    <property type="match status" value="1"/>
</dbReference>
<feature type="binding site" evidence="15">
    <location>
        <position position="419"/>
    </location>
    <ligand>
        <name>Zn(2+)</name>
        <dbReference type="ChEBI" id="CHEBI:29105"/>
        <note>catalytic</note>
    </ligand>
</feature>
<dbReference type="AlphaFoldDB" id="A0AA37TSZ0"/>
<dbReference type="Pfam" id="PF06480">
    <property type="entry name" value="FtsH_ext"/>
    <property type="match status" value="1"/>
</dbReference>
<dbReference type="InterPro" id="IPR011546">
    <property type="entry name" value="Pept_M41_FtsH_extracell"/>
</dbReference>
<keyword evidence="11 15" id="KW-1133">Transmembrane helix</keyword>
<evidence type="ECO:0000256" key="5">
    <source>
        <dbReference type="ARBA" id="ARBA00022692"/>
    </source>
</evidence>
<dbReference type="NCBIfam" id="NF008004">
    <property type="entry name" value="PRK10733.1"/>
    <property type="match status" value="1"/>
</dbReference>
<comment type="similarity">
    <text evidence="16">Belongs to the AAA ATPase family.</text>
</comment>
<dbReference type="Gene3D" id="1.20.58.760">
    <property type="entry name" value="Peptidase M41"/>
    <property type="match status" value="1"/>
</dbReference>
<comment type="caution">
    <text evidence="15">Lacks conserved residue(s) required for the propagation of feature annotation.</text>
</comment>
<evidence type="ECO:0000313" key="19">
    <source>
        <dbReference type="EMBL" id="GLS83667.1"/>
    </source>
</evidence>
<evidence type="ECO:0000256" key="4">
    <source>
        <dbReference type="ARBA" id="ARBA00022670"/>
    </source>
</evidence>
<dbReference type="Pfam" id="PF00004">
    <property type="entry name" value="AAA"/>
    <property type="match status" value="1"/>
</dbReference>
<reference evidence="19 20" key="1">
    <citation type="journal article" date="2014" name="Int. J. Syst. Evol. Microbiol.">
        <title>Complete genome sequence of Corynebacterium casei LMG S-19264T (=DSM 44701T), isolated from a smear-ripened cheese.</title>
        <authorList>
            <consortium name="US DOE Joint Genome Institute (JGI-PGF)"/>
            <person name="Walter F."/>
            <person name="Albersmeier A."/>
            <person name="Kalinowski J."/>
            <person name="Ruckert C."/>
        </authorList>
    </citation>
    <scope>NUCLEOTIDE SEQUENCE [LARGE SCALE GENOMIC DNA]</scope>
    <source>
        <strain evidence="19 20">NBRC 112785</strain>
    </source>
</reference>
<accession>A0AA37TSZ0</accession>
<comment type="similarity">
    <text evidence="2 15">In the C-terminal section; belongs to the peptidase M41 family.</text>
</comment>
<evidence type="ECO:0000256" key="16">
    <source>
        <dbReference type="RuleBase" id="RU003651"/>
    </source>
</evidence>
<evidence type="ECO:0000256" key="11">
    <source>
        <dbReference type="ARBA" id="ARBA00022989"/>
    </source>
</evidence>
<dbReference type="EC" id="3.4.24.-" evidence="15"/>
<dbReference type="Pfam" id="PF17862">
    <property type="entry name" value="AAA_lid_3"/>
    <property type="match status" value="1"/>
</dbReference>
<sequence length="653" mass="71447">MSDMAKNLILWVVIAVVLMSVFNGYSPNNNTATKMDYTQFLSAVESGQISSVVVQEDQRTINGTRRSGESFTTVMPIPDLDLINDLKRSNVAVTGKVPEESGFLTQIFISWFPMLLLIGVWIFFMRQMQGGGGKGAMSFGKSKARLMGEDQIKTTFADVAGCDEAKEEVGELVDYLRDPTKFQKLGGRIPTGVLMVGPPGTGKTLLAKAIAGEAKVPFFTISGSDFVEMFVGVGASRVRDMFEQAKKSAPCIIFIDEIDAVGRQRGAGLGGGHDEREQTLNQMLVEMDGFDGNEGIIVIAATNRPDVLDPALLRPGRFDRQVVVGLPDVRGREQILKVHMRKVPIGDDVKASLIARGTPGFSGADLANLVNEAALFAARNSKRLVGMEEFERAKDKIMMGAERRSMVMSEPEKEMTAYHEAGHAIVGRMVPEHDPVYKVSIIPRGRALGVTMYLPEQDRVSHSKQHLESMISSLFGGRLAEEIIFGKDKVTTGASNDIERATDIARKMVTQWGLSERLGPMLYAEEDGEVFLGRSMAKASHMSEDTARVIDEEIKAVIDSNYQRAEQILKDNMDILHAMKDALMKYETIDAAQIDDLMERKDVRPPADWTDGDDSNDKSSGQSAAADAEPEVKADASQDKPADNGEPDQAPAK</sequence>
<keyword evidence="6 15" id="KW-0479">Metal-binding</keyword>
<dbReference type="CDD" id="cd19501">
    <property type="entry name" value="RecA-like_FtsH"/>
    <property type="match status" value="1"/>
</dbReference>
<name>A0AA37TSZ0_9GAMM</name>
<feature type="binding site" evidence="15">
    <location>
        <position position="497"/>
    </location>
    <ligand>
        <name>Zn(2+)</name>
        <dbReference type="ChEBI" id="CHEBI:29105"/>
        <note>catalytic</note>
    </ligand>
</feature>
<dbReference type="GO" id="GO:0006508">
    <property type="term" value="P:proteolysis"/>
    <property type="evidence" value="ECO:0007669"/>
    <property type="project" value="UniProtKB-KW"/>
</dbReference>
<keyword evidence="12 15" id="KW-0482">Metalloprotease</keyword>
<comment type="subcellular location">
    <subcellularLocation>
        <location evidence="15">Cell membrane</location>
        <topology evidence="15">Multi-pass membrane protein</topology>
        <orientation evidence="15">Cytoplasmic side</orientation>
    </subcellularLocation>
    <subcellularLocation>
        <location evidence="1">Membrane</location>
    </subcellularLocation>
</comment>
<dbReference type="FunFam" id="3.40.50.300:FF:000001">
    <property type="entry name" value="ATP-dependent zinc metalloprotease FtsH"/>
    <property type="match status" value="1"/>
</dbReference>
<dbReference type="GO" id="GO:0005886">
    <property type="term" value="C:plasma membrane"/>
    <property type="evidence" value="ECO:0007669"/>
    <property type="project" value="UniProtKB-SubCell"/>
</dbReference>
<dbReference type="PANTHER" id="PTHR23076:SF97">
    <property type="entry name" value="ATP-DEPENDENT ZINC METALLOPROTEASE YME1L1"/>
    <property type="match status" value="1"/>
</dbReference>
<dbReference type="GO" id="GO:0005524">
    <property type="term" value="F:ATP binding"/>
    <property type="evidence" value="ECO:0007669"/>
    <property type="project" value="UniProtKB-UniRule"/>
</dbReference>
<evidence type="ECO:0000256" key="13">
    <source>
        <dbReference type="ARBA" id="ARBA00023136"/>
    </source>
</evidence>
<evidence type="ECO:0000256" key="2">
    <source>
        <dbReference type="ARBA" id="ARBA00010044"/>
    </source>
</evidence>
<evidence type="ECO:0000256" key="15">
    <source>
        <dbReference type="HAMAP-Rule" id="MF_01458"/>
    </source>
</evidence>
<comment type="similarity">
    <text evidence="14 15">In the central section; belongs to the AAA ATPase family.</text>
</comment>
<protein>
    <recommendedName>
        <fullName evidence="15">ATP-dependent zinc metalloprotease FtsH</fullName>
        <ecNumber evidence="15">3.4.24.-</ecNumber>
    </recommendedName>
</protein>
<dbReference type="InterPro" id="IPR003960">
    <property type="entry name" value="ATPase_AAA_CS"/>
</dbReference>
<dbReference type="SUPFAM" id="SSF140990">
    <property type="entry name" value="FtsH protease domain-like"/>
    <property type="match status" value="1"/>
</dbReference>
<feature type="transmembrane region" description="Helical" evidence="15">
    <location>
        <begin position="103"/>
        <end position="124"/>
    </location>
</feature>
<evidence type="ECO:0000256" key="8">
    <source>
        <dbReference type="ARBA" id="ARBA00022801"/>
    </source>
</evidence>
<keyword evidence="4 15" id="KW-0645">Protease</keyword>
<dbReference type="RefSeq" id="WP_095498702.1">
    <property type="nucleotide sequence ID" value="NZ_BSPO01000003.1"/>
</dbReference>
<dbReference type="Proteomes" id="UP001157439">
    <property type="component" value="Unassembled WGS sequence"/>
</dbReference>
<feature type="region of interest" description="Disordered" evidence="17">
    <location>
        <begin position="597"/>
        <end position="653"/>
    </location>
</feature>
<proteinExistence type="inferred from homology"/>
<evidence type="ECO:0000256" key="14">
    <source>
        <dbReference type="ARBA" id="ARBA00061570"/>
    </source>
</evidence>
<feature type="active site" evidence="15">
    <location>
        <position position="420"/>
    </location>
</feature>
<gene>
    <name evidence="19" type="primary">hflB</name>
    <name evidence="15" type="synonym">ftsH</name>
    <name evidence="19" type="ORF">GCM10007894_16440</name>
</gene>
<dbReference type="InterPro" id="IPR005936">
    <property type="entry name" value="FtsH"/>
</dbReference>
<keyword evidence="10 15" id="KW-0067">ATP-binding</keyword>
<comment type="cofactor">
    <cofactor evidence="15">
        <name>Zn(2+)</name>
        <dbReference type="ChEBI" id="CHEBI:29105"/>
    </cofactor>
    <text evidence="15">Binds 1 zinc ion per subunit.</text>
</comment>
<evidence type="ECO:0000256" key="9">
    <source>
        <dbReference type="ARBA" id="ARBA00022833"/>
    </source>
</evidence>
<evidence type="ECO:0000256" key="6">
    <source>
        <dbReference type="ARBA" id="ARBA00022723"/>
    </source>
</evidence>
<dbReference type="InterPro" id="IPR003593">
    <property type="entry name" value="AAA+_ATPase"/>
</dbReference>
<dbReference type="Gene3D" id="3.30.720.210">
    <property type="match status" value="1"/>
</dbReference>
<organism evidence="19 20">
    <name type="scientific">Paraferrimonas haliotis</name>
    <dbReference type="NCBI Taxonomy" id="2013866"/>
    <lineage>
        <taxon>Bacteria</taxon>
        <taxon>Pseudomonadati</taxon>
        <taxon>Pseudomonadota</taxon>
        <taxon>Gammaproteobacteria</taxon>
        <taxon>Alteromonadales</taxon>
        <taxon>Ferrimonadaceae</taxon>
        <taxon>Paraferrimonas</taxon>
    </lineage>
</organism>
<dbReference type="InterPro" id="IPR000642">
    <property type="entry name" value="Peptidase_M41"/>
</dbReference>